<evidence type="ECO:0000259" key="1">
    <source>
        <dbReference type="PROSITE" id="PS50076"/>
    </source>
</evidence>
<dbReference type="PROSITE" id="PS50076">
    <property type="entry name" value="DNAJ_2"/>
    <property type="match status" value="1"/>
</dbReference>
<dbReference type="PANTHER" id="PTHR44094:SF8">
    <property type="entry name" value="DNAJ HEAT SHOCK N-TERMINAL DOMAIN-CONTAINING PROTEIN-RELATED"/>
    <property type="match status" value="1"/>
</dbReference>
<dbReference type="EMBL" id="GHES01036166">
    <property type="protein sequence ID" value="MPA66725.1"/>
    <property type="molecule type" value="Transcribed_RNA"/>
</dbReference>
<proteinExistence type="predicted"/>
<dbReference type="PANTHER" id="PTHR44094">
    <property type="entry name" value="DNAJ HEAT SHOCK N-TERMINAL DOMAIN-CONTAINING PROTEIN"/>
    <property type="match status" value="1"/>
</dbReference>
<accession>A0A5B7BDS7</accession>
<dbReference type="Pfam" id="PF00226">
    <property type="entry name" value="DnaJ"/>
    <property type="match status" value="1"/>
</dbReference>
<dbReference type="Pfam" id="PF14308">
    <property type="entry name" value="DnaJ-X"/>
    <property type="match status" value="1"/>
</dbReference>
<dbReference type="CDD" id="cd06257">
    <property type="entry name" value="DnaJ"/>
    <property type="match status" value="1"/>
</dbReference>
<dbReference type="InterPro" id="IPR052423">
    <property type="entry name" value="EMIR"/>
</dbReference>
<dbReference type="PRINTS" id="PR00625">
    <property type="entry name" value="JDOMAIN"/>
</dbReference>
<dbReference type="SUPFAM" id="SSF46565">
    <property type="entry name" value="Chaperone J-domain"/>
    <property type="match status" value="1"/>
</dbReference>
<gene>
    <name evidence="2" type="ORF">Din_036166</name>
</gene>
<dbReference type="Gene3D" id="1.10.287.110">
    <property type="entry name" value="DnaJ domain"/>
    <property type="match status" value="1"/>
</dbReference>
<dbReference type="InterPro" id="IPR036869">
    <property type="entry name" value="J_dom_sf"/>
</dbReference>
<feature type="domain" description="J" evidence="1">
    <location>
        <begin position="6"/>
        <end position="71"/>
    </location>
</feature>
<dbReference type="PROSITE" id="PS00636">
    <property type="entry name" value="DNAJ_1"/>
    <property type="match status" value="1"/>
</dbReference>
<evidence type="ECO:0000313" key="2">
    <source>
        <dbReference type="EMBL" id="MPA66725.1"/>
    </source>
</evidence>
<sequence length="340" mass="38574">MVKDTEYYDILGVNVDASPAEIKKAYYLKARLVHPDKNPGDPKAAQNFQVLGEAYQVLSDPEKREAYDKNGKSGVTQESMVDPSVVFGMLFGSEYFEDYVGQLALASLASVDIEEDSQVPEVRKQKIQEKLKALQKERKEKLITILKDHLKPFVEDRTDEFVDWAKSEARRLSQAAFGEPMLHTIGYIYTRQAAREIGKDKRYMKVPFLAEWVRDKGHQIKSQVMAASGAVNLIQIQEELKKLNQGENKEENIMKTMEDKKDAMVNSLWQINVVDIESTLSHVCQAVLKDPSVPKDVLKLRAKAMKKLGTIFQGAKAIYSRENSLRHESDRMVDADTSSK</sequence>
<dbReference type="AlphaFoldDB" id="A0A5B7BDS7"/>
<name>A0A5B7BDS7_DAVIN</name>
<dbReference type="InterPro" id="IPR018253">
    <property type="entry name" value="DnaJ_domain_CS"/>
</dbReference>
<organism evidence="2">
    <name type="scientific">Davidia involucrata</name>
    <name type="common">Dove tree</name>
    <dbReference type="NCBI Taxonomy" id="16924"/>
    <lineage>
        <taxon>Eukaryota</taxon>
        <taxon>Viridiplantae</taxon>
        <taxon>Streptophyta</taxon>
        <taxon>Embryophyta</taxon>
        <taxon>Tracheophyta</taxon>
        <taxon>Spermatophyta</taxon>
        <taxon>Magnoliopsida</taxon>
        <taxon>eudicotyledons</taxon>
        <taxon>Gunneridae</taxon>
        <taxon>Pentapetalae</taxon>
        <taxon>asterids</taxon>
        <taxon>Cornales</taxon>
        <taxon>Nyssaceae</taxon>
        <taxon>Davidia</taxon>
    </lineage>
</organism>
<reference evidence="2" key="1">
    <citation type="submission" date="2019-08" db="EMBL/GenBank/DDBJ databases">
        <title>Reference gene set and small RNA set construction with multiple tissues from Davidia involucrata Baill.</title>
        <authorList>
            <person name="Yang H."/>
            <person name="Zhou C."/>
            <person name="Li G."/>
            <person name="Wang J."/>
            <person name="Gao P."/>
            <person name="Wang M."/>
            <person name="Wang R."/>
            <person name="Zhao Y."/>
        </authorList>
    </citation>
    <scope>NUCLEOTIDE SEQUENCE</scope>
    <source>
        <tissue evidence="2">Mixed with DoveR01_LX</tissue>
    </source>
</reference>
<dbReference type="FunFam" id="1.10.287.110:FF:000086">
    <property type="entry name" value="Chaperone protein dnaJ 10"/>
    <property type="match status" value="1"/>
</dbReference>
<dbReference type="InterPro" id="IPR001623">
    <property type="entry name" value="DnaJ_domain"/>
</dbReference>
<dbReference type="InterPro" id="IPR026894">
    <property type="entry name" value="DnaJ_X"/>
</dbReference>
<dbReference type="SMART" id="SM00271">
    <property type="entry name" value="DnaJ"/>
    <property type="match status" value="1"/>
</dbReference>
<protein>
    <submittedName>
        <fullName evidence="2">Putative chaperone protein dnaJ 10</fullName>
    </submittedName>
</protein>